<evidence type="ECO:0000313" key="2">
    <source>
        <dbReference type="EMBL" id="CCD56964.1"/>
    </source>
</evidence>
<reference evidence="3" key="1">
    <citation type="journal article" date="2011" name="PLoS Genet.">
        <title>Genomic analysis of the necrotrophic fungal pathogens Sclerotinia sclerotiorum and Botrytis cinerea.</title>
        <authorList>
            <person name="Amselem J."/>
            <person name="Cuomo C.A."/>
            <person name="van Kan J.A."/>
            <person name="Viaud M."/>
            <person name="Benito E.P."/>
            <person name="Couloux A."/>
            <person name="Coutinho P.M."/>
            <person name="de Vries R.P."/>
            <person name="Dyer P.S."/>
            <person name="Fillinger S."/>
            <person name="Fournier E."/>
            <person name="Gout L."/>
            <person name="Hahn M."/>
            <person name="Kohn L."/>
            <person name="Lapalu N."/>
            <person name="Plummer K.M."/>
            <person name="Pradier J.M."/>
            <person name="Quevillon E."/>
            <person name="Sharon A."/>
            <person name="Simon A."/>
            <person name="ten Have A."/>
            <person name="Tudzynski B."/>
            <person name="Tudzynski P."/>
            <person name="Wincker P."/>
            <person name="Andrew M."/>
            <person name="Anthouard V."/>
            <person name="Beever R.E."/>
            <person name="Beffa R."/>
            <person name="Benoit I."/>
            <person name="Bouzid O."/>
            <person name="Brault B."/>
            <person name="Chen Z."/>
            <person name="Choquer M."/>
            <person name="Collemare J."/>
            <person name="Cotton P."/>
            <person name="Danchin E.G."/>
            <person name="Da Silva C."/>
            <person name="Gautier A."/>
            <person name="Giraud C."/>
            <person name="Giraud T."/>
            <person name="Gonzalez C."/>
            <person name="Grossetete S."/>
            <person name="Guldener U."/>
            <person name="Henrissat B."/>
            <person name="Howlett B.J."/>
            <person name="Kodira C."/>
            <person name="Kretschmer M."/>
            <person name="Lappartient A."/>
            <person name="Leroch M."/>
            <person name="Levis C."/>
            <person name="Mauceli E."/>
            <person name="Neuveglise C."/>
            <person name="Oeser B."/>
            <person name="Pearson M."/>
            <person name="Poulain J."/>
            <person name="Poussereau N."/>
            <person name="Quesneville H."/>
            <person name="Rascle C."/>
            <person name="Schumacher J."/>
            <person name="Segurens B."/>
            <person name="Sexton A."/>
            <person name="Silva E."/>
            <person name="Sirven C."/>
            <person name="Soanes D.M."/>
            <person name="Talbot N.J."/>
            <person name="Templeton M."/>
            <person name="Yandava C."/>
            <person name="Yarden O."/>
            <person name="Zeng Q."/>
            <person name="Rollins J.A."/>
            <person name="Lebrun M.H."/>
            <person name="Dickman M."/>
        </authorList>
    </citation>
    <scope>NUCLEOTIDE SEQUENCE [LARGE SCALE GENOMIC DNA]</scope>
    <source>
        <strain evidence="3">T4</strain>
    </source>
</reference>
<dbReference type="InParanoid" id="G2YZB6"/>
<proteinExistence type="predicted"/>
<accession>G2YZB6</accession>
<sequence>MSLAPQAGLGHRGAGGGFFVNADAQSKQNVRPHQIGLLARAALPTDRHVLLQRVFQEVGHGGEQINQYFGNSRSHIRPLSNVENSGKRKE</sequence>
<dbReference type="AlphaFoldDB" id="G2YZB6"/>
<dbReference type="HOGENOM" id="CLU_2440607_0_0_1"/>
<feature type="region of interest" description="Disordered" evidence="1">
    <location>
        <begin position="69"/>
        <end position="90"/>
    </location>
</feature>
<evidence type="ECO:0000256" key="1">
    <source>
        <dbReference type="SAM" id="MobiDB-lite"/>
    </source>
</evidence>
<protein>
    <submittedName>
        <fullName evidence="2">Uncharacterized protein</fullName>
    </submittedName>
</protein>
<gene>
    <name evidence="2" type="ORF">BofuT4_uP142260.1</name>
</gene>
<name>G2YZB6_BOTF4</name>
<dbReference type="Proteomes" id="UP000008177">
    <property type="component" value="Unplaced contigs"/>
</dbReference>
<organism evidence="2 3">
    <name type="scientific">Botryotinia fuckeliana (strain T4)</name>
    <name type="common">Noble rot fungus</name>
    <name type="synonym">Botrytis cinerea</name>
    <dbReference type="NCBI Taxonomy" id="999810"/>
    <lineage>
        <taxon>Eukaryota</taxon>
        <taxon>Fungi</taxon>
        <taxon>Dikarya</taxon>
        <taxon>Ascomycota</taxon>
        <taxon>Pezizomycotina</taxon>
        <taxon>Leotiomycetes</taxon>
        <taxon>Helotiales</taxon>
        <taxon>Sclerotiniaceae</taxon>
        <taxon>Botrytis</taxon>
    </lineage>
</organism>
<evidence type="ECO:0000313" key="3">
    <source>
        <dbReference type="Proteomes" id="UP000008177"/>
    </source>
</evidence>
<dbReference type="EMBL" id="FQ790362">
    <property type="protein sequence ID" value="CCD56964.1"/>
    <property type="molecule type" value="Genomic_DNA"/>
</dbReference>